<gene>
    <name evidence="1" type="ORF">Taro_043623</name>
</gene>
<dbReference type="OrthoDB" id="781595at2759"/>
<dbReference type="AlphaFoldDB" id="A0A843WZ81"/>
<accession>A0A843WZ81</accession>
<organism evidence="1 2">
    <name type="scientific">Colocasia esculenta</name>
    <name type="common">Wild taro</name>
    <name type="synonym">Arum esculentum</name>
    <dbReference type="NCBI Taxonomy" id="4460"/>
    <lineage>
        <taxon>Eukaryota</taxon>
        <taxon>Viridiplantae</taxon>
        <taxon>Streptophyta</taxon>
        <taxon>Embryophyta</taxon>
        <taxon>Tracheophyta</taxon>
        <taxon>Spermatophyta</taxon>
        <taxon>Magnoliopsida</taxon>
        <taxon>Liliopsida</taxon>
        <taxon>Araceae</taxon>
        <taxon>Aroideae</taxon>
        <taxon>Colocasieae</taxon>
        <taxon>Colocasia</taxon>
    </lineage>
</organism>
<comment type="caution">
    <text evidence="1">The sequence shown here is derived from an EMBL/GenBank/DDBJ whole genome shotgun (WGS) entry which is preliminary data.</text>
</comment>
<dbReference type="Proteomes" id="UP000652761">
    <property type="component" value="Unassembled WGS sequence"/>
</dbReference>
<keyword evidence="2" id="KW-1185">Reference proteome</keyword>
<reference evidence="1" key="1">
    <citation type="submission" date="2017-07" db="EMBL/GenBank/DDBJ databases">
        <title>Taro Niue Genome Assembly and Annotation.</title>
        <authorList>
            <person name="Atibalentja N."/>
            <person name="Keating K."/>
            <person name="Fields C.J."/>
        </authorList>
    </citation>
    <scope>NUCLEOTIDE SEQUENCE</scope>
    <source>
        <strain evidence="1">Niue_2</strain>
        <tissue evidence="1">Leaf</tissue>
    </source>
</reference>
<feature type="non-terminal residue" evidence="1">
    <location>
        <position position="189"/>
    </location>
</feature>
<protein>
    <submittedName>
        <fullName evidence="1">Uncharacterized protein</fullName>
    </submittedName>
</protein>
<evidence type="ECO:0000313" key="2">
    <source>
        <dbReference type="Proteomes" id="UP000652761"/>
    </source>
</evidence>
<name>A0A843WZ81_COLES</name>
<proteinExistence type="predicted"/>
<dbReference type="EMBL" id="NMUH01004755">
    <property type="protein sequence ID" value="MQM10721.1"/>
    <property type="molecule type" value="Genomic_DNA"/>
</dbReference>
<sequence length="189" mass="20890">STEATGSRGRRLGLVQAAGCEQLGTAGDGGGAEKLHIYYVELACADLVLRCVAELACSAAGWSWMEELVRGPWREQLCNGCGWRWGGWPCEAEGGQMGRTSWGVATVRSSEWCVASRARVRSSPKIPANHFEIKPGTIQMLPSFYGNPNEDPYKHIDEFLEICSTIRIQNFTEPYGEPLEHGQKYSRSF</sequence>
<evidence type="ECO:0000313" key="1">
    <source>
        <dbReference type="EMBL" id="MQM10721.1"/>
    </source>
</evidence>